<feature type="transmembrane region" description="Helical" evidence="8">
    <location>
        <begin position="375"/>
        <end position="394"/>
    </location>
</feature>
<dbReference type="EMBL" id="CAJHOF010000006">
    <property type="protein sequence ID" value="CAD7288098.1"/>
    <property type="molecule type" value="Genomic_DNA"/>
</dbReference>
<feature type="transmembrane region" description="Helical" evidence="8">
    <location>
        <begin position="264"/>
        <end position="285"/>
    </location>
</feature>
<proteinExistence type="predicted"/>
<feature type="transmembrane region" description="Helical" evidence="8">
    <location>
        <begin position="321"/>
        <end position="340"/>
    </location>
</feature>
<feature type="transmembrane region" description="Helical" evidence="8">
    <location>
        <begin position="65"/>
        <end position="89"/>
    </location>
</feature>
<dbReference type="InterPro" id="IPR003918">
    <property type="entry name" value="NADH_UbQ_OxRdtase"/>
</dbReference>
<feature type="domain" description="NADH:quinone oxidoreductase/Mrp antiporter transmembrane" evidence="9">
    <location>
        <begin position="121"/>
        <end position="414"/>
    </location>
</feature>
<keyword evidence="6 8" id="KW-0472">Membrane</keyword>
<reference evidence="10 11" key="1">
    <citation type="submission" date="2020-11" db="EMBL/GenBank/DDBJ databases">
        <authorList>
            <person name="Peeters C."/>
        </authorList>
    </citation>
    <scope>NUCLEOTIDE SEQUENCE [LARGE SCALE GENOMIC DNA]</scope>
    <source>
        <strain evidence="10 11">LMG 7974</strain>
    </source>
</reference>
<evidence type="ECO:0000313" key="10">
    <source>
        <dbReference type="EMBL" id="CAD7288098.1"/>
    </source>
</evidence>
<feature type="transmembrane region" description="Helical" evidence="8">
    <location>
        <begin position="297"/>
        <end position="315"/>
    </location>
</feature>
<keyword evidence="11" id="KW-1185">Reference proteome</keyword>
<sequence>MAIIFTLFFVLSIASLFIYRNKKLALSIGFGGGAATCLISAWYFLSNMYNTNTFELFGNFLQDPYFTASTLENFFCFIISTIGFFAGIYSIGYVKDSKLNLGAFAAIYNSFILSMLMVMTATDMFAFILLWEIMTLVSGLFIYMNDHEDKNALSATMIYLGFSQIGAFCIVVAFVIMSAASGGSYEFLDFKGLEFSPAMNLTLLVLLFIGFGNKAGVWPLHVWLAVAHPCAPSNASAMMSGIMTKVALFGLIKFSLLLDITTTFAYIVMFCGAASALFGILYAAVDNDYKRTIAYSSVENIGIITTALGVGYYGLATESNFIAIIGFIAAFFHIINHATFKSMLFFASGAVTNATHTRELNILGGLHQKMPYTSYAFMIGSIAICAIPPLNGFMSEWVLYQSFIATAGEAGAMAKLMLVIAMLCIGLAGALAIMTFVKVYSAIFLGKPRDTKIYEHAKEGSLPMLFTTSTLAVFCVILGLFSATVIANLAKVTSTIFGLNLEISNLNIVKTPSVLFVLVALAVIAFIILKIFKANNSKVRLTEPWASGFKWDANMQIASQSFAGDLRKVLKFFYRNKPTVVAKNYFDKVEYSNKPKEIWWIWLYEPVVNWCVKFADKIGIVQNGKSNIYALYILIYLFVCFAAAYYIY</sequence>
<dbReference type="InterPro" id="IPR001750">
    <property type="entry name" value="ND/Mrp_TM"/>
</dbReference>
<keyword evidence="4 8" id="KW-1133">Transmembrane helix</keyword>
<keyword evidence="3 7" id="KW-0812">Transmembrane</keyword>
<feature type="transmembrane region" description="Helical" evidence="8">
    <location>
        <begin position="514"/>
        <end position="532"/>
    </location>
</feature>
<evidence type="ECO:0000256" key="4">
    <source>
        <dbReference type="ARBA" id="ARBA00022989"/>
    </source>
</evidence>
<feature type="transmembrane region" description="Helical" evidence="8">
    <location>
        <begin position="101"/>
        <end position="119"/>
    </location>
</feature>
<evidence type="ECO:0000256" key="3">
    <source>
        <dbReference type="ARBA" id="ARBA00022692"/>
    </source>
</evidence>
<feature type="transmembrane region" description="Helical" evidence="8">
    <location>
        <begin position="238"/>
        <end position="258"/>
    </location>
</feature>
<organism evidence="10 11">
    <name type="scientific">Campylobacter majalis</name>
    <dbReference type="NCBI Taxonomy" id="2790656"/>
    <lineage>
        <taxon>Bacteria</taxon>
        <taxon>Pseudomonadati</taxon>
        <taxon>Campylobacterota</taxon>
        <taxon>Epsilonproteobacteria</taxon>
        <taxon>Campylobacterales</taxon>
        <taxon>Campylobacteraceae</taxon>
        <taxon>Campylobacter</taxon>
    </lineage>
</organism>
<evidence type="ECO:0000256" key="2">
    <source>
        <dbReference type="ARBA" id="ARBA00022475"/>
    </source>
</evidence>
<dbReference type="PANTHER" id="PTHR42682:SF3">
    <property type="entry name" value="FORMATE HYDROGENLYASE SUBUNIT 3-RELATED"/>
    <property type="match status" value="1"/>
</dbReference>
<evidence type="ECO:0000256" key="7">
    <source>
        <dbReference type="RuleBase" id="RU000320"/>
    </source>
</evidence>
<dbReference type="EC" id="1.-.-.-" evidence="10"/>
<evidence type="ECO:0000256" key="8">
    <source>
        <dbReference type="SAM" id="Phobius"/>
    </source>
</evidence>
<feature type="transmembrane region" description="Helical" evidence="8">
    <location>
        <begin position="462"/>
        <end position="487"/>
    </location>
</feature>
<dbReference type="Pfam" id="PF00361">
    <property type="entry name" value="Proton_antipo_M"/>
    <property type="match status" value="1"/>
</dbReference>
<evidence type="ECO:0000256" key="1">
    <source>
        <dbReference type="ARBA" id="ARBA00004651"/>
    </source>
</evidence>
<feature type="transmembrane region" description="Helical" evidence="8">
    <location>
        <begin position="201"/>
        <end position="226"/>
    </location>
</feature>
<evidence type="ECO:0000313" key="11">
    <source>
        <dbReference type="Proteomes" id="UP000789803"/>
    </source>
</evidence>
<feature type="transmembrane region" description="Helical" evidence="8">
    <location>
        <begin position="24"/>
        <end position="45"/>
    </location>
</feature>
<accession>A0ABM8Q5C1</accession>
<dbReference type="Proteomes" id="UP000789803">
    <property type="component" value="Unassembled WGS sequence"/>
</dbReference>
<dbReference type="InterPro" id="IPR052175">
    <property type="entry name" value="ComplexI-like_HydComp"/>
</dbReference>
<dbReference type="GO" id="GO:0016491">
    <property type="term" value="F:oxidoreductase activity"/>
    <property type="evidence" value="ECO:0007669"/>
    <property type="project" value="UniProtKB-KW"/>
</dbReference>
<protein>
    <submittedName>
        <fullName evidence="10">Hydrogenase-4 component B</fullName>
        <ecNumber evidence="10">1.-.-.-</ecNumber>
    </submittedName>
</protein>
<name>A0ABM8Q5C1_9BACT</name>
<evidence type="ECO:0000259" key="9">
    <source>
        <dbReference type="Pfam" id="PF00361"/>
    </source>
</evidence>
<feature type="transmembrane region" description="Helical" evidence="8">
    <location>
        <begin position="414"/>
        <end position="441"/>
    </location>
</feature>
<gene>
    <name evidence="10" type="primary">hyfB</name>
    <name evidence="10" type="ORF">LMG7974_00832</name>
</gene>
<keyword evidence="2" id="KW-1003">Cell membrane</keyword>
<dbReference type="RefSeq" id="WP_229932641.1">
    <property type="nucleotide sequence ID" value="NZ_CAJHOF010000006.1"/>
</dbReference>
<keyword evidence="5 10" id="KW-0560">Oxidoreductase</keyword>
<feature type="transmembrane region" description="Helical" evidence="8">
    <location>
        <begin position="156"/>
        <end position="181"/>
    </location>
</feature>
<evidence type="ECO:0000256" key="6">
    <source>
        <dbReference type="ARBA" id="ARBA00023136"/>
    </source>
</evidence>
<evidence type="ECO:0000256" key="5">
    <source>
        <dbReference type="ARBA" id="ARBA00023002"/>
    </source>
</evidence>
<comment type="subcellular location">
    <subcellularLocation>
        <location evidence="1">Cell membrane</location>
        <topology evidence="1">Multi-pass membrane protein</topology>
    </subcellularLocation>
    <subcellularLocation>
        <location evidence="7">Membrane</location>
        <topology evidence="7">Multi-pass membrane protein</topology>
    </subcellularLocation>
</comment>
<feature type="transmembrane region" description="Helical" evidence="8">
    <location>
        <begin position="125"/>
        <end position="144"/>
    </location>
</feature>
<comment type="caution">
    <text evidence="10">The sequence shown here is derived from an EMBL/GenBank/DDBJ whole genome shotgun (WGS) entry which is preliminary data.</text>
</comment>
<dbReference type="PANTHER" id="PTHR42682">
    <property type="entry name" value="HYDROGENASE-4 COMPONENT F"/>
    <property type="match status" value="1"/>
</dbReference>
<dbReference type="PRINTS" id="PR01437">
    <property type="entry name" value="NUOXDRDTASE4"/>
</dbReference>
<feature type="transmembrane region" description="Helical" evidence="8">
    <location>
        <begin position="628"/>
        <end position="647"/>
    </location>
</feature>